<feature type="signal peptide" evidence="1">
    <location>
        <begin position="1"/>
        <end position="19"/>
    </location>
</feature>
<sequence>MARFAIAAVSAHVATPAPADMAVTIPFAAEIGGKPFSCAETFADLGSTAAKAQAVDFRLFVSEAALVKADGTLQPIALEQDGQWQLEGLTLLEFEDASGNCVNGTAGINTALRGAVPDGDYTRLVFTIGEPFAQNHGDPTVLPSPLNITAMLWNWQNGYTFTSIDLVPSAMMDLPAGTQPLVAMR</sequence>
<dbReference type="InterPro" id="IPR023977">
    <property type="entry name" value="MbnP-like"/>
</dbReference>
<keyword evidence="4" id="KW-1185">Reference proteome</keyword>
<evidence type="ECO:0000313" key="4">
    <source>
        <dbReference type="Proteomes" id="UP000826300"/>
    </source>
</evidence>
<dbReference type="KEGG" id="nsm:JO391_17820"/>
<dbReference type="InterPro" id="IPR046863">
    <property type="entry name" value="MbnP-like_dom"/>
</dbReference>
<name>A0A8G0ZVR5_9RHOB</name>
<proteinExistence type="predicted"/>
<feature type="chain" id="PRO_5034741579" evidence="1">
    <location>
        <begin position="20"/>
        <end position="185"/>
    </location>
</feature>
<evidence type="ECO:0000259" key="2">
    <source>
        <dbReference type="Pfam" id="PF20243"/>
    </source>
</evidence>
<evidence type="ECO:0000256" key="1">
    <source>
        <dbReference type="SAM" id="SignalP"/>
    </source>
</evidence>
<dbReference type="Proteomes" id="UP000826300">
    <property type="component" value="Chromosome"/>
</dbReference>
<reference evidence="3" key="1">
    <citation type="submission" date="2021-02" db="EMBL/GenBank/DDBJ databases">
        <title>Rhodobacter shimadae sp. nov., an aerobic anoxygenic phototrophic bacterium isolated from a hot spring.</title>
        <authorList>
            <person name="Muramatsu S."/>
            <person name="Haruta S."/>
            <person name="Hirose S."/>
            <person name="Hanada S."/>
        </authorList>
    </citation>
    <scope>NUCLEOTIDE SEQUENCE</scope>
    <source>
        <strain evidence="3">N10</strain>
    </source>
</reference>
<evidence type="ECO:0000313" key="3">
    <source>
        <dbReference type="EMBL" id="QYZ69555.1"/>
    </source>
</evidence>
<dbReference type="Pfam" id="PF20243">
    <property type="entry name" value="MbnP"/>
    <property type="match status" value="1"/>
</dbReference>
<keyword evidence="1" id="KW-0732">Signal</keyword>
<feature type="domain" description="Copper-binding protein MbnP-like" evidence="2">
    <location>
        <begin position="22"/>
        <end position="167"/>
    </location>
</feature>
<dbReference type="NCBIfam" id="TIGR04052">
    <property type="entry name" value="MbnP_like_WxW"/>
    <property type="match status" value="1"/>
</dbReference>
<dbReference type="EMBL" id="CP069370">
    <property type="protein sequence ID" value="QYZ69555.1"/>
    <property type="molecule type" value="Genomic_DNA"/>
</dbReference>
<protein>
    <submittedName>
        <fullName evidence="3">Metallo-mystery pair system four-Cys motif protein</fullName>
    </submittedName>
</protein>
<accession>A0A8G0ZVR5</accession>
<dbReference type="RefSeq" id="WP_220661773.1">
    <property type="nucleotide sequence ID" value="NZ_CP069370.1"/>
</dbReference>
<organism evidence="3 4">
    <name type="scientific">Neotabrizicola shimadae</name>
    <dbReference type="NCBI Taxonomy" id="2807096"/>
    <lineage>
        <taxon>Bacteria</taxon>
        <taxon>Pseudomonadati</taxon>
        <taxon>Pseudomonadota</taxon>
        <taxon>Alphaproteobacteria</taxon>
        <taxon>Rhodobacterales</taxon>
        <taxon>Paracoccaceae</taxon>
        <taxon>Neotabrizicola</taxon>
    </lineage>
</organism>
<dbReference type="AlphaFoldDB" id="A0A8G0ZVR5"/>
<gene>
    <name evidence="3" type="ORF">JO391_17820</name>
</gene>